<name>A0ABR3VXY5_9PEZI</name>
<gene>
    <name evidence="4" type="ORF">Daus18300_013817</name>
</gene>
<evidence type="ECO:0000313" key="5">
    <source>
        <dbReference type="Proteomes" id="UP001583177"/>
    </source>
</evidence>
<dbReference type="Proteomes" id="UP001583177">
    <property type="component" value="Unassembled WGS sequence"/>
</dbReference>
<accession>A0ABR3VXY5</accession>
<proteinExistence type="predicted"/>
<evidence type="ECO:0000256" key="2">
    <source>
        <dbReference type="SAM" id="MobiDB-lite"/>
    </source>
</evidence>
<keyword evidence="5" id="KW-1185">Reference proteome</keyword>
<comment type="caution">
    <text evidence="4">The sequence shown here is derived from an EMBL/GenBank/DDBJ whole genome shotgun (WGS) entry which is preliminary data.</text>
</comment>
<dbReference type="InterPro" id="IPR001878">
    <property type="entry name" value="Znf_CCHC"/>
</dbReference>
<keyword evidence="1" id="KW-0862">Zinc</keyword>
<dbReference type="SMART" id="SM00343">
    <property type="entry name" value="ZnF_C2HC"/>
    <property type="match status" value="1"/>
</dbReference>
<sequence>MSRYFSGNCYNCGGFGHKAAVCPTVWEGRANAHAPPAFLQQQQQQRQQQQIPLPALYQQPGQLQQGPAPAPGLLEETVHGAAIFEAYPAHNTADDILALEEVYKKTGLPVTAYFLSPEVYREMKQSPCPDQLLDYVKAHGRQVDVTPGRAAIVESSRAHLSAQPERRNSFPWGSSRPLHE</sequence>
<keyword evidence="1" id="KW-0479">Metal-binding</keyword>
<evidence type="ECO:0000313" key="4">
    <source>
        <dbReference type="EMBL" id="KAL1847828.1"/>
    </source>
</evidence>
<dbReference type="SUPFAM" id="SSF57756">
    <property type="entry name" value="Retrovirus zinc finger-like domains"/>
    <property type="match status" value="1"/>
</dbReference>
<dbReference type="EMBL" id="JAWRVE010000232">
    <property type="protein sequence ID" value="KAL1847828.1"/>
    <property type="molecule type" value="Genomic_DNA"/>
</dbReference>
<organism evidence="4 5">
    <name type="scientific">Diaporthe australafricana</name>
    <dbReference type="NCBI Taxonomy" id="127596"/>
    <lineage>
        <taxon>Eukaryota</taxon>
        <taxon>Fungi</taxon>
        <taxon>Dikarya</taxon>
        <taxon>Ascomycota</taxon>
        <taxon>Pezizomycotina</taxon>
        <taxon>Sordariomycetes</taxon>
        <taxon>Sordariomycetidae</taxon>
        <taxon>Diaporthales</taxon>
        <taxon>Diaporthaceae</taxon>
        <taxon>Diaporthe</taxon>
    </lineage>
</organism>
<dbReference type="InterPro" id="IPR036875">
    <property type="entry name" value="Znf_CCHC_sf"/>
</dbReference>
<reference evidence="4 5" key="1">
    <citation type="journal article" date="2024" name="IMA Fungus">
        <title>IMA Genome - F19 : A genome assembly and annotation guide to empower mycologists, including annotated draft genome sequences of Ceratocystis pirilliformis, Diaporthe australafricana, Fusarium ophioides, Paecilomyces lecythidis, and Sporothrix stenoceras.</title>
        <authorList>
            <person name="Aylward J."/>
            <person name="Wilson A.M."/>
            <person name="Visagie C.M."/>
            <person name="Spraker J."/>
            <person name="Barnes I."/>
            <person name="Buitendag C."/>
            <person name="Ceriani C."/>
            <person name="Del Mar Angel L."/>
            <person name="du Plessis D."/>
            <person name="Fuchs T."/>
            <person name="Gasser K."/>
            <person name="Kramer D."/>
            <person name="Li W."/>
            <person name="Munsamy K."/>
            <person name="Piso A."/>
            <person name="Price J.L."/>
            <person name="Sonnekus B."/>
            <person name="Thomas C."/>
            <person name="van der Nest A."/>
            <person name="van Dijk A."/>
            <person name="van Heerden A."/>
            <person name="van Vuuren N."/>
            <person name="Yilmaz N."/>
            <person name="Duong T.A."/>
            <person name="van der Merwe N.A."/>
            <person name="Wingfield M.J."/>
            <person name="Wingfield B.D."/>
        </authorList>
    </citation>
    <scope>NUCLEOTIDE SEQUENCE [LARGE SCALE GENOMIC DNA]</scope>
    <source>
        <strain evidence="4 5">CMW 18300</strain>
    </source>
</reference>
<feature type="domain" description="CCHC-type" evidence="3">
    <location>
        <begin position="9"/>
        <end position="23"/>
    </location>
</feature>
<feature type="region of interest" description="Disordered" evidence="2">
    <location>
        <begin position="156"/>
        <end position="180"/>
    </location>
</feature>
<evidence type="ECO:0000259" key="3">
    <source>
        <dbReference type="PROSITE" id="PS50158"/>
    </source>
</evidence>
<evidence type="ECO:0000256" key="1">
    <source>
        <dbReference type="PROSITE-ProRule" id="PRU00047"/>
    </source>
</evidence>
<dbReference type="PROSITE" id="PS50158">
    <property type="entry name" value="ZF_CCHC"/>
    <property type="match status" value="1"/>
</dbReference>
<keyword evidence="1" id="KW-0863">Zinc-finger</keyword>
<protein>
    <recommendedName>
        <fullName evidence="3">CCHC-type domain-containing protein</fullName>
    </recommendedName>
</protein>